<evidence type="ECO:0000256" key="1">
    <source>
        <dbReference type="ARBA" id="ARBA00005536"/>
    </source>
</evidence>
<dbReference type="KEGG" id="bdi:100841500"/>
<name>I1H7A9_BRADI</name>
<evidence type="ECO:0000256" key="2">
    <source>
        <dbReference type="SAM" id="MobiDB-lite"/>
    </source>
</evidence>
<sequence length="264" mass="29088">MGLLNKTSKQTAKLKSLLGVAVSRIAVVRRPRAARKSIARSDVSQLLALGHLDRALHRAEQVIQEDNMLEAFDIIELYCKRLIEQAPQLDKPQECGEELREAAAGIMFAAGWCGDLPELLFARTILADKFGSNFAVVAKEGAGVVDPILAWKLSGNTSSMELKKKVTEEIAAENNMSVDFSELIEETEEDNINAPNCQELDDQMPCQDNTDESSESDDGHPHSHKTNTSGLESDENMHGISNSDGSDDEVVGQRNRRWWHLGCA</sequence>
<reference evidence="4" key="3">
    <citation type="submission" date="2018-08" db="UniProtKB">
        <authorList>
            <consortium name="EnsemblPlants"/>
        </authorList>
    </citation>
    <scope>IDENTIFICATION</scope>
    <source>
        <strain evidence="4">cv. Bd21</strain>
    </source>
</reference>
<dbReference type="OrthoDB" id="29853at2759"/>
<dbReference type="eggNOG" id="KOG2027">
    <property type="taxonomic scope" value="Eukaryota"/>
</dbReference>
<reference evidence="3" key="2">
    <citation type="submission" date="2017-06" db="EMBL/GenBank/DDBJ databases">
        <title>WGS assembly of Brachypodium distachyon.</title>
        <authorList>
            <consortium name="The International Brachypodium Initiative"/>
            <person name="Lucas S."/>
            <person name="Harmon-Smith M."/>
            <person name="Lail K."/>
            <person name="Tice H."/>
            <person name="Grimwood J."/>
            <person name="Bruce D."/>
            <person name="Barry K."/>
            <person name="Shu S."/>
            <person name="Lindquist E."/>
            <person name="Wang M."/>
            <person name="Pitluck S."/>
            <person name="Vogel J.P."/>
            <person name="Garvin D.F."/>
            <person name="Mockler T.C."/>
            <person name="Schmutz J."/>
            <person name="Rokhsar D."/>
            <person name="Bevan M.W."/>
        </authorList>
    </citation>
    <scope>NUCLEOTIDE SEQUENCE</scope>
    <source>
        <strain evidence="3">Bd21</strain>
    </source>
</reference>
<gene>
    <name evidence="4" type="primary">LOC100841500</name>
    <name evidence="3" type="ORF">BRADI_1g67660v3</name>
</gene>
<protein>
    <recommendedName>
        <fullName evidence="6">IST1-like protein</fullName>
    </recommendedName>
</protein>
<dbReference type="GeneID" id="100841500"/>
<dbReference type="Proteomes" id="UP000008810">
    <property type="component" value="Chromosome 1"/>
</dbReference>
<evidence type="ECO:0000313" key="3">
    <source>
        <dbReference type="EMBL" id="KQK22503.1"/>
    </source>
</evidence>
<evidence type="ECO:0000313" key="5">
    <source>
        <dbReference type="Proteomes" id="UP000008810"/>
    </source>
</evidence>
<dbReference type="InterPro" id="IPR005061">
    <property type="entry name" value="Ist1"/>
</dbReference>
<accession>I1H7A9</accession>
<dbReference type="Gramene" id="KQK22503">
    <property type="protein sequence ID" value="KQK22503"/>
    <property type="gene ID" value="BRADI_1g67660v3"/>
</dbReference>
<dbReference type="RefSeq" id="XP_003561808.1">
    <property type="nucleotide sequence ID" value="XM_003561760.4"/>
</dbReference>
<dbReference type="HOGENOM" id="CLU_037652_3_0_1"/>
<organism evidence="4">
    <name type="scientific">Brachypodium distachyon</name>
    <name type="common">Purple false brome</name>
    <name type="synonym">Trachynia distachya</name>
    <dbReference type="NCBI Taxonomy" id="15368"/>
    <lineage>
        <taxon>Eukaryota</taxon>
        <taxon>Viridiplantae</taxon>
        <taxon>Streptophyta</taxon>
        <taxon>Embryophyta</taxon>
        <taxon>Tracheophyta</taxon>
        <taxon>Spermatophyta</taxon>
        <taxon>Magnoliopsida</taxon>
        <taxon>Liliopsida</taxon>
        <taxon>Poales</taxon>
        <taxon>Poaceae</taxon>
        <taxon>BOP clade</taxon>
        <taxon>Pooideae</taxon>
        <taxon>Stipodae</taxon>
        <taxon>Brachypodieae</taxon>
        <taxon>Brachypodium</taxon>
    </lineage>
</organism>
<keyword evidence="5" id="KW-1185">Reference proteome</keyword>
<dbReference type="Gene3D" id="1.20.1260.60">
    <property type="entry name" value="Vacuolar protein sorting-associated protein Ist1"/>
    <property type="match status" value="1"/>
</dbReference>
<dbReference type="GO" id="GO:0008104">
    <property type="term" value="P:intracellular protein localization"/>
    <property type="evidence" value="ECO:0000318"/>
    <property type="project" value="GO_Central"/>
</dbReference>
<dbReference type="EnsemblPlants" id="KQK22503">
    <property type="protein sequence ID" value="KQK22503"/>
    <property type="gene ID" value="BRADI_1g67660v3"/>
</dbReference>
<dbReference type="InterPro" id="IPR042277">
    <property type="entry name" value="IST1-like"/>
</dbReference>
<dbReference type="EMBL" id="CM000880">
    <property type="protein sequence ID" value="KQK22503.1"/>
    <property type="molecule type" value="Genomic_DNA"/>
</dbReference>
<dbReference type="FunFam" id="1.20.1260.60:FF:000002">
    <property type="entry name" value="Vacuolar protein sorting-associated protein IST1"/>
    <property type="match status" value="1"/>
</dbReference>
<reference evidence="3 4" key="1">
    <citation type="journal article" date="2010" name="Nature">
        <title>Genome sequencing and analysis of the model grass Brachypodium distachyon.</title>
        <authorList>
            <consortium name="International Brachypodium Initiative"/>
        </authorList>
    </citation>
    <scope>NUCLEOTIDE SEQUENCE [LARGE SCALE GENOMIC DNA]</scope>
    <source>
        <strain evidence="3 4">Bd21</strain>
    </source>
</reference>
<dbReference type="AlphaFoldDB" id="I1H7A9"/>
<dbReference type="Pfam" id="PF03398">
    <property type="entry name" value="Ist1"/>
    <property type="match status" value="1"/>
</dbReference>
<dbReference type="PANTHER" id="PTHR12161:SF26">
    <property type="entry name" value="EXPRESSED PROTEIN"/>
    <property type="match status" value="1"/>
</dbReference>
<dbReference type="STRING" id="15368.I1H7A9"/>
<dbReference type="GO" id="GO:0015031">
    <property type="term" value="P:protein transport"/>
    <property type="evidence" value="ECO:0007669"/>
    <property type="project" value="InterPro"/>
</dbReference>
<dbReference type="PANTHER" id="PTHR12161">
    <property type="entry name" value="IST1 FAMILY MEMBER"/>
    <property type="match status" value="1"/>
</dbReference>
<dbReference type="OMA" id="VIDPQCK"/>
<feature type="region of interest" description="Disordered" evidence="2">
    <location>
        <begin position="195"/>
        <end position="252"/>
    </location>
</feature>
<comment type="similarity">
    <text evidence="1">Belongs to the IST1 family.</text>
</comment>
<evidence type="ECO:0008006" key="6">
    <source>
        <dbReference type="Google" id="ProtNLM"/>
    </source>
</evidence>
<evidence type="ECO:0000313" key="4">
    <source>
        <dbReference type="EnsemblPlants" id="KQK22503"/>
    </source>
</evidence>
<proteinExistence type="inferred from homology"/>